<feature type="region of interest" description="Disordered" evidence="1">
    <location>
        <begin position="675"/>
        <end position="869"/>
    </location>
</feature>
<feature type="domain" description="RBD" evidence="2">
    <location>
        <begin position="159"/>
        <end position="230"/>
    </location>
</feature>
<feature type="compositionally biased region" description="Basic and acidic residues" evidence="1">
    <location>
        <begin position="1110"/>
        <end position="1166"/>
    </location>
</feature>
<dbReference type="Proteomes" id="UP000192578">
    <property type="component" value="Unassembled WGS sequence"/>
</dbReference>
<dbReference type="OrthoDB" id="8882621at2759"/>
<name>A0A1W0WLN9_HYPEX</name>
<feature type="compositionally biased region" description="Pro residues" evidence="1">
    <location>
        <begin position="844"/>
        <end position="854"/>
    </location>
</feature>
<feature type="region of interest" description="Disordered" evidence="1">
    <location>
        <begin position="635"/>
        <end position="655"/>
    </location>
</feature>
<feature type="compositionally biased region" description="Basic and acidic residues" evidence="1">
    <location>
        <begin position="755"/>
        <end position="774"/>
    </location>
</feature>
<protein>
    <recommendedName>
        <fullName evidence="2">RBD domain-containing protein</fullName>
    </recommendedName>
</protein>
<dbReference type="InterPro" id="IPR003116">
    <property type="entry name" value="RBD_dom"/>
</dbReference>
<feature type="region of interest" description="Disordered" evidence="1">
    <location>
        <begin position="371"/>
        <end position="485"/>
    </location>
</feature>
<feature type="region of interest" description="Disordered" evidence="1">
    <location>
        <begin position="1220"/>
        <end position="1434"/>
    </location>
</feature>
<proteinExistence type="predicted"/>
<feature type="compositionally biased region" description="Low complexity" evidence="1">
    <location>
        <begin position="1083"/>
        <end position="1104"/>
    </location>
</feature>
<feature type="region of interest" description="Disordered" evidence="1">
    <location>
        <begin position="1080"/>
        <end position="1184"/>
    </location>
</feature>
<evidence type="ECO:0000313" key="4">
    <source>
        <dbReference type="Proteomes" id="UP000192578"/>
    </source>
</evidence>
<dbReference type="InterPro" id="IPR019025">
    <property type="entry name" value="Cordon-bleu_ubiquitin_domain"/>
</dbReference>
<evidence type="ECO:0000256" key="1">
    <source>
        <dbReference type="SAM" id="MobiDB-lite"/>
    </source>
</evidence>
<feature type="region of interest" description="Disordered" evidence="1">
    <location>
        <begin position="501"/>
        <end position="561"/>
    </location>
</feature>
<dbReference type="PROSITE" id="PS50898">
    <property type="entry name" value="RBD"/>
    <property type="match status" value="1"/>
</dbReference>
<keyword evidence="4" id="KW-1185">Reference proteome</keyword>
<feature type="region of interest" description="Disordered" evidence="1">
    <location>
        <begin position="284"/>
        <end position="305"/>
    </location>
</feature>
<evidence type="ECO:0000313" key="3">
    <source>
        <dbReference type="EMBL" id="OQV16115.1"/>
    </source>
</evidence>
<dbReference type="PANTHER" id="PTHR21557:SF2">
    <property type="entry name" value="CORDON-BLEU PROTEIN-LIKE 1"/>
    <property type="match status" value="1"/>
</dbReference>
<feature type="compositionally biased region" description="Basic and acidic residues" evidence="1">
    <location>
        <begin position="784"/>
        <end position="806"/>
    </location>
</feature>
<organism evidence="3 4">
    <name type="scientific">Hypsibius exemplaris</name>
    <name type="common">Freshwater tardigrade</name>
    <dbReference type="NCBI Taxonomy" id="2072580"/>
    <lineage>
        <taxon>Eukaryota</taxon>
        <taxon>Metazoa</taxon>
        <taxon>Ecdysozoa</taxon>
        <taxon>Tardigrada</taxon>
        <taxon>Eutardigrada</taxon>
        <taxon>Parachela</taxon>
        <taxon>Hypsibioidea</taxon>
        <taxon>Hypsibiidae</taxon>
        <taxon>Hypsibius</taxon>
    </lineage>
</organism>
<feature type="compositionally biased region" description="Polar residues" evidence="1">
    <location>
        <begin position="429"/>
        <end position="444"/>
    </location>
</feature>
<feature type="compositionally biased region" description="Polar residues" evidence="1">
    <location>
        <begin position="1234"/>
        <end position="1258"/>
    </location>
</feature>
<feature type="compositionally biased region" description="Polar residues" evidence="1">
    <location>
        <begin position="535"/>
        <end position="547"/>
    </location>
</feature>
<dbReference type="GO" id="GO:0003785">
    <property type="term" value="F:actin monomer binding"/>
    <property type="evidence" value="ECO:0007669"/>
    <property type="project" value="InterPro"/>
</dbReference>
<feature type="compositionally biased region" description="Low complexity" evidence="1">
    <location>
        <begin position="823"/>
        <end position="843"/>
    </location>
</feature>
<accession>A0A1W0WLN9</accession>
<evidence type="ECO:0000259" key="2">
    <source>
        <dbReference type="PROSITE" id="PS50898"/>
    </source>
</evidence>
<feature type="compositionally biased region" description="Polar residues" evidence="1">
    <location>
        <begin position="290"/>
        <end position="302"/>
    </location>
</feature>
<gene>
    <name evidence="3" type="ORF">BV898_09751</name>
</gene>
<dbReference type="GO" id="GO:0007165">
    <property type="term" value="P:signal transduction"/>
    <property type="evidence" value="ECO:0007669"/>
    <property type="project" value="InterPro"/>
</dbReference>
<comment type="caution">
    <text evidence="3">The sequence shown here is derived from an EMBL/GenBank/DDBJ whole genome shotgun (WGS) entry which is preliminary data.</text>
</comment>
<feature type="compositionally biased region" description="Low complexity" evidence="1">
    <location>
        <begin position="501"/>
        <end position="534"/>
    </location>
</feature>
<feature type="compositionally biased region" description="Low complexity" evidence="1">
    <location>
        <begin position="475"/>
        <end position="485"/>
    </location>
</feature>
<feature type="region of interest" description="Disordered" evidence="1">
    <location>
        <begin position="248"/>
        <end position="268"/>
    </location>
</feature>
<feature type="compositionally biased region" description="Polar residues" evidence="1">
    <location>
        <begin position="382"/>
        <end position="394"/>
    </location>
</feature>
<feature type="compositionally biased region" description="Pro residues" evidence="1">
    <location>
        <begin position="1386"/>
        <end position="1396"/>
    </location>
</feature>
<feature type="region of interest" description="Disordered" evidence="1">
    <location>
        <begin position="1"/>
        <end position="51"/>
    </location>
</feature>
<sequence length="1464" mass="156406">MYAAVMKRPAPVLAPPPALPGRSVNLPDGSSIEDSDSSMGGQSSRKSSEDETVTLNVILPSGLSYPFKVNRRMPLMDLLVHAAAVHHFNPSDYAVYNPQARFHNSSLPNTPVGELGTEVVQIVPKNSSVLTTLNRPAASIKAQSIRLQATAEQPFEKTFRLQINLPHGQKTMLRVSPKQTLQTILGEICVERGLDERAFTLRNPRKPNQPLDMYRSLADEGTKEITMVQLPAAQGSNVAQNGQKFGTLTQQSNGMEPPRSPSRDQPSFGLNIFRLCRKKRMVSKELSDIPQHSPSPVTTTSRELPLRSTVLSKSMANLSEPTALSAPVESLAAPVKPSRSSKKPAPRPPPTTAPANPVSEAVVLPSYAAMEKAHRTRHHSESSGYDESLVNSNSPERDAGIGSGGGSVGRQTSSAGRPDLMNGGGEGSSGRQPVSARSSTSTPDSGLKSASEGILKSTVHVSKKKAPAPPPPPAAAAAPVTTPAKEPVIVHEDVKVEIRSRAASSISAASTSDKISIGSFSVSQSTQSSRSSVSMKGSPSKEASNGTLHAIVPGTDFEGPSLDQLEQEAADLIVTASFVYENGSQHSSISTAEQEFDSESSLNSLEIVPHHAEQSKYNPSSTAIDVEVHHEPDLNCLSPDWGDGPQKEPISLSRSFPLSTDTDAGFWLPVETPVVESADTDKPDFKSAAIGEPKKKESPIQAPVSSAEVQEETFVKEDRLPRQQLGTPPAFKGLFADSSAAAAATVHRRTSTSSESDRSVGKEKVLVPHAEEKSVSSSANPPTLDERISREPVHSDVSEKEREKVRKAPPLNLVIPQGEKDASLPSPSPSVASTASSITSLKAPPVPASTPPPVTSKTFQTNARRSPAHVSISSLADARPDRYRDLVAHQPGTPSTTAAPSTNEELLKEIRAVQEAIASLQVETQIVQLHASFTPDELTAISEKQRVLQEHIQRQILLTQQLLENERRTTTTPENTFTKPKISTAAELRALGSPITTTTTTTTNNPPATPTPAAIVAPSKKVPVVTKLPANQFTAPVKTSLAAAQPEGVSSRDDVFRHIRPKVQHRDSWIASDASRRFDFNQPSEKPAPSSSSSPVVASTAKASNGPNRNEPKLDQHGTERNERNEPNERTDPKVAQHRTARTEPILDQHGTERNERTQPNVEHRSSTAVARGDSTKRPDALPVRHGAVVTRMFSSPTRVDDTLIPRNVSVARNLTGTIHGGVADQIGDGSRGHQYSVSNGSSTSDNRPETNKFSSKDSYPVLAPGPETNKPPSQSPGKPVSKFPPVKIPYGGGASIAGVKTTDSLRDARPNPPIKARPVSQFIPTRGNSKEEPSDTPTPSGDFMESIVRGAKNGTASPYHHVQVSGVTSKSERRMVSSAVADSTPAPPPPPPPAVEPILRSTSVPATIKAQQVKRVEPKASSMREPSGSDQRAELCDAIKSFSVGSLRKVPTAAQKTWAPKIR</sequence>
<dbReference type="Pfam" id="PF09469">
    <property type="entry name" value="Cobl"/>
    <property type="match status" value="1"/>
</dbReference>
<feature type="region of interest" description="Disordered" evidence="1">
    <location>
        <begin position="320"/>
        <end position="359"/>
    </location>
</feature>
<reference evidence="4" key="1">
    <citation type="submission" date="2017-01" db="EMBL/GenBank/DDBJ databases">
        <title>Comparative genomics of anhydrobiosis in the tardigrade Hypsibius dujardini.</title>
        <authorList>
            <person name="Yoshida Y."/>
            <person name="Koutsovoulos G."/>
            <person name="Laetsch D."/>
            <person name="Stevens L."/>
            <person name="Kumar S."/>
            <person name="Horikawa D."/>
            <person name="Ishino K."/>
            <person name="Komine S."/>
            <person name="Tomita M."/>
            <person name="Blaxter M."/>
            <person name="Arakawa K."/>
        </authorList>
    </citation>
    <scope>NUCLEOTIDE SEQUENCE [LARGE SCALE GENOMIC DNA]</scope>
    <source>
        <strain evidence="4">Z151</strain>
    </source>
</reference>
<dbReference type="EMBL" id="MTYJ01000078">
    <property type="protein sequence ID" value="OQV16115.1"/>
    <property type="molecule type" value="Genomic_DNA"/>
</dbReference>
<dbReference type="InterPro" id="IPR039895">
    <property type="entry name" value="COBL-like"/>
</dbReference>
<dbReference type="Gene3D" id="3.10.20.90">
    <property type="entry name" value="Phosphatidylinositol 3-kinase Catalytic Subunit, Chain A, domain 1"/>
    <property type="match status" value="1"/>
</dbReference>
<dbReference type="PANTHER" id="PTHR21557">
    <property type="entry name" value="CORDON-BLEU"/>
    <property type="match status" value="1"/>
</dbReference>